<organism evidence="3 4">
    <name type="scientific">Duncaniella muris</name>
    <dbReference type="NCBI Taxonomy" id="2094150"/>
    <lineage>
        <taxon>Bacteria</taxon>
        <taxon>Pseudomonadati</taxon>
        <taxon>Bacteroidota</taxon>
        <taxon>Bacteroidia</taxon>
        <taxon>Bacteroidales</taxon>
        <taxon>Muribaculaceae</taxon>
        <taxon>Duncaniella</taxon>
    </lineage>
</organism>
<dbReference type="SUPFAM" id="SSF47413">
    <property type="entry name" value="lambda repressor-like DNA-binding domains"/>
    <property type="match status" value="1"/>
</dbReference>
<dbReference type="InterPro" id="IPR010359">
    <property type="entry name" value="IrrE_HExxH"/>
</dbReference>
<dbReference type="Pfam" id="PF06114">
    <property type="entry name" value="Peptidase_M78"/>
    <property type="match status" value="1"/>
</dbReference>
<dbReference type="AlphaFoldDB" id="A0A2V1INC6"/>
<accession>A0A2V1INC6</accession>
<dbReference type="PROSITE" id="PS50943">
    <property type="entry name" value="HTH_CROC1"/>
    <property type="match status" value="1"/>
</dbReference>
<dbReference type="Gene3D" id="1.10.260.40">
    <property type="entry name" value="lambda repressor-like DNA-binding domains"/>
    <property type="match status" value="1"/>
</dbReference>
<proteinExistence type="inferred from homology"/>
<dbReference type="GeneID" id="82526540"/>
<keyword evidence="4" id="KW-1185">Reference proteome</keyword>
<comment type="similarity">
    <text evidence="1">Belongs to the short-chain fatty acyl-CoA assimilation regulator (ScfR) family.</text>
</comment>
<dbReference type="InterPro" id="IPR052345">
    <property type="entry name" value="Rad_response_metalloprotease"/>
</dbReference>
<dbReference type="RefSeq" id="WP_107032677.1">
    <property type="nucleotide sequence ID" value="NZ_PUEC01000020.1"/>
</dbReference>
<dbReference type="GO" id="GO:0003677">
    <property type="term" value="F:DNA binding"/>
    <property type="evidence" value="ECO:0007669"/>
    <property type="project" value="InterPro"/>
</dbReference>
<evidence type="ECO:0000259" key="2">
    <source>
        <dbReference type="PROSITE" id="PS50943"/>
    </source>
</evidence>
<gene>
    <name evidence="3" type="ORF">C5O23_09330</name>
</gene>
<dbReference type="PANTHER" id="PTHR43236:SF1">
    <property type="entry name" value="BLL7220 PROTEIN"/>
    <property type="match status" value="1"/>
</dbReference>
<reference evidence="4" key="1">
    <citation type="submission" date="2018-02" db="EMBL/GenBank/DDBJ databases">
        <authorList>
            <person name="Clavel T."/>
            <person name="Strowig T."/>
        </authorList>
    </citation>
    <scope>NUCLEOTIDE SEQUENCE [LARGE SCALE GENOMIC DNA]</scope>
    <source>
        <strain evidence="4">DSM 103720</strain>
    </source>
</reference>
<dbReference type="PANTHER" id="PTHR43236">
    <property type="entry name" value="ANTITOXIN HIGA1"/>
    <property type="match status" value="1"/>
</dbReference>
<sequence>MSEILNPQFLELARHLRQFTQKEAAELLGVSQGKLSKAEKGLQPLPSEIILRLPDVYNLPLSFFHQQTDKSQIGHLYYRKQVSVPAKLQDALDAQIRVQKMAIDQMFEAIELPDFDWPRIQPTETNSPADIARQIKYVLGIHRGAIPNLTVLLEDHGIIVQKMDFGTEKMDGLTSVTDNGRKVIFLNTRMPNDRMRFSLAHELGHLIMHYYFIPSEAADVEDEANEFASEFLMPEKEIKPLLKRLTLPILGTLKQQWGVSMRALIRRARDLQMIDDKVYRNYQIIFSKKGYNKREPINLPYERSNMVHDVVELYKTELGYSEEDLSTIAKLLPEDFKRWFILNNSPIFAFNPSFQTFRRD</sequence>
<feature type="domain" description="HTH cro/C1-type" evidence="2">
    <location>
        <begin position="10"/>
        <end position="64"/>
    </location>
</feature>
<protein>
    <submittedName>
        <fullName evidence="3">ImmA/IrrE family metallo-endopeptidase</fullName>
    </submittedName>
</protein>
<dbReference type="CDD" id="cd00093">
    <property type="entry name" value="HTH_XRE"/>
    <property type="match status" value="1"/>
</dbReference>
<dbReference type="Proteomes" id="UP000244905">
    <property type="component" value="Unassembled WGS sequence"/>
</dbReference>
<evidence type="ECO:0000313" key="4">
    <source>
        <dbReference type="Proteomes" id="UP000244905"/>
    </source>
</evidence>
<dbReference type="InterPro" id="IPR010982">
    <property type="entry name" value="Lambda_DNA-bd_dom_sf"/>
</dbReference>
<dbReference type="InterPro" id="IPR001387">
    <property type="entry name" value="Cro/C1-type_HTH"/>
</dbReference>
<dbReference type="EMBL" id="PUEC01000020">
    <property type="protein sequence ID" value="PWB01557.1"/>
    <property type="molecule type" value="Genomic_DNA"/>
</dbReference>
<comment type="caution">
    <text evidence="3">The sequence shown here is derived from an EMBL/GenBank/DDBJ whole genome shotgun (WGS) entry which is preliminary data.</text>
</comment>
<dbReference type="SMART" id="SM00530">
    <property type="entry name" value="HTH_XRE"/>
    <property type="match status" value="1"/>
</dbReference>
<dbReference type="Gene3D" id="1.10.10.2910">
    <property type="match status" value="1"/>
</dbReference>
<name>A0A2V1INC6_9BACT</name>
<evidence type="ECO:0000313" key="3">
    <source>
        <dbReference type="EMBL" id="PWB01557.1"/>
    </source>
</evidence>
<evidence type="ECO:0000256" key="1">
    <source>
        <dbReference type="ARBA" id="ARBA00007227"/>
    </source>
</evidence>
<dbReference type="Pfam" id="PF13560">
    <property type="entry name" value="HTH_31"/>
    <property type="match status" value="1"/>
</dbReference>